<protein>
    <submittedName>
        <fullName evidence="2">Uncharacterized protein</fullName>
    </submittedName>
</protein>
<organism evidence="1 2">
    <name type="scientific">Meloidogyne floridensis</name>
    <dbReference type="NCBI Taxonomy" id="298350"/>
    <lineage>
        <taxon>Eukaryota</taxon>
        <taxon>Metazoa</taxon>
        <taxon>Ecdysozoa</taxon>
        <taxon>Nematoda</taxon>
        <taxon>Chromadorea</taxon>
        <taxon>Rhabditida</taxon>
        <taxon>Tylenchina</taxon>
        <taxon>Tylenchomorpha</taxon>
        <taxon>Tylenchoidea</taxon>
        <taxon>Meloidogynidae</taxon>
        <taxon>Meloidogyninae</taxon>
        <taxon>Meloidogyne</taxon>
    </lineage>
</organism>
<accession>A0A915P4A9</accession>
<reference evidence="2" key="1">
    <citation type="submission" date="2022-11" db="UniProtKB">
        <authorList>
            <consortium name="WormBaseParasite"/>
        </authorList>
    </citation>
    <scope>IDENTIFICATION</scope>
</reference>
<dbReference type="AlphaFoldDB" id="A0A915P4A9"/>
<name>A0A915P4A9_9BILA</name>
<evidence type="ECO:0000313" key="2">
    <source>
        <dbReference type="WBParaSite" id="scf7180000422530.g9177"/>
    </source>
</evidence>
<dbReference type="Proteomes" id="UP000887560">
    <property type="component" value="Unplaced"/>
</dbReference>
<dbReference type="WBParaSite" id="scf7180000422530.g9177">
    <property type="protein sequence ID" value="scf7180000422530.g9177"/>
    <property type="gene ID" value="scf7180000422530.g9177"/>
</dbReference>
<proteinExistence type="predicted"/>
<keyword evidence="1" id="KW-1185">Reference proteome</keyword>
<evidence type="ECO:0000313" key="1">
    <source>
        <dbReference type="Proteomes" id="UP000887560"/>
    </source>
</evidence>
<sequence length="70" mass="8103">MKDGGISTTKSDSYIFAIENNSIPICFDPLAGEDGRKLLFIPKTRRRGPLNIDEINECRYDPKWKIKRFL</sequence>